<evidence type="ECO:0000313" key="3">
    <source>
        <dbReference type="Proteomes" id="UP001519295"/>
    </source>
</evidence>
<sequence length="251" mass="25989">MATELIIRGVDRIAGAVLPVLDGEAPHGPSDKVEAAPVTGNPVVLVGGLATTARVLTPMTQWLTGLGYDATPMAIGAGLDCAQRSVDVLTDRIRDCAEQAGRPVRLLGHSRGGQFARAAGAQSPDHVAGLVTLGSPFDLFSLALPTLAVAATVTVAGTVGLPHMARMSCLFGGCCRRFRELLRAPWPDGTPFTSIYSRSDRVVPVRASIDGSAHNVEVTGSHLELLTGRSARHAIADALARCDGDTNPAAA</sequence>
<keyword evidence="3" id="KW-1185">Reference proteome</keyword>
<reference evidence="2 3" key="1">
    <citation type="submission" date="2021-03" db="EMBL/GenBank/DDBJ databases">
        <title>Sequencing the genomes of 1000 actinobacteria strains.</title>
        <authorList>
            <person name="Klenk H.-P."/>
        </authorList>
    </citation>
    <scope>NUCLEOTIDE SEQUENCE [LARGE SCALE GENOMIC DNA]</scope>
    <source>
        <strain evidence="2 3">DSM 45256</strain>
    </source>
</reference>
<feature type="domain" description="AB hydrolase-1" evidence="1">
    <location>
        <begin position="102"/>
        <end position="143"/>
    </location>
</feature>
<dbReference type="InterPro" id="IPR000073">
    <property type="entry name" value="AB_hydrolase_1"/>
</dbReference>
<protein>
    <submittedName>
        <fullName evidence="2">Pimeloyl-ACP methyl ester carboxylesterase</fullName>
    </submittedName>
</protein>
<dbReference type="RefSeq" id="WP_210027736.1">
    <property type="nucleotide sequence ID" value="NZ_JAGINU010000001.1"/>
</dbReference>
<evidence type="ECO:0000259" key="1">
    <source>
        <dbReference type="Pfam" id="PF00561"/>
    </source>
</evidence>
<organism evidence="2 3">
    <name type="scientific">Pseudonocardia parietis</name>
    <dbReference type="NCBI Taxonomy" id="570936"/>
    <lineage>
        <taxon>Bacteria</taxon>
        <taxon>Bacillati</taxon>
        <taxon>Actinomycetota</taxon>
        <taxon>Actinomycetes</taxon>
        <taxon>Pseudonocardiales</taxon>
        <taxon>Pseudonocardiaceae</taxon>
        <taxon>Pseudonocardia</taxon>
    </lineage>
</organism>
<dbReference type="Gene3D" id="3.40.50.1820">
    <property type="entry name" value="alpha/beta hydrolase"/>
    <property type="match status" value="1"/>
</dbReference>
<comment type="caution">
    <text evidence="2">The sequence shown here is derived from an EMBL/GenBank/DDBJ whole genome shotgun (WGS) entry which is preliminary data.</text>
</comment>
<dbReference type="InterPro" id="IPR029058">
    <property type="entry name" value="AB_hydrolase_fold"/>
</dbReference>
<dbReference type="Pfam" id="PF00561">
    <property type="entry name" value="Abhydrolase_1"/>
    <property type="match status" value="1"/>
</dbReference>
<proteinExistence type="predicted"/>
<accession>A0ABS4VUX9</accession>
<dbReference type="EMBL" id="JAGINU010000001">
    <property type="protein sequence ID" value="MBP2367616.1"/>
    <property type="molecule type" value="Genomic_DNA"/>
</dbReference>
<dbReference type="Proteomes" id="UP001519295">
    <property type="component" value="Unassembled WGS sequence"/>
</dbReference>
<name>A0ABS4VUX9_9PSEU</name>
<gene>
    <name evidence="2" type="ORF">JOF36_003312</name>
</gene>
<evidence type="ECO:0000313" key="2">
    <source>
        <dbReference type="EMBL" id="MBP2367616.1"/>
    </source>
</evidence>
<dbReference type="SUPFAM" id="SSF53474">
    <property type="entry name" value="alpha/beta-Hydrolases"/>
    <property type="match status" value="1"/>
</dbReference>